<evidence type="ECO:0008006" key="4">
    <source>
        <dbReference type="Google" id="ProtNLM"/>
    </source>
</evidence>
<proteinExistence type="predicted"/>
<sequence length="100" mass="11451">MSSMLCHILIFFFGMVLQDMLYMTLEVALTLKCHAGKDREPQIQGGTNAWTVRHSQPTQMCFTSLGCWRRAPCFYCIHICTLYICTCTTVQTELQNMLAC</sequence>
<evidence type="ECO:0000256" key="1">
    <source>
        <dbReference type="SAM" id="SignalP"/>
    </source>
</evidence>
<evidence type="ECO:0000313" key="2">
    <source>
        <dbReference type="EMBL" id="PYI34630.1"/>
    </source>
</evidence>
<reference evidence="2 3" key="1">
    <citation type="submission" date="2018-02" db="EMBL/GenBank/DDBJ databases">
        <title>The genomes of Aspergillus section Nigri reveals drivers in fungal speciation.</title>
        <authorList>
            <consortium name="DOE Joint Genome Institute"/>
            <person name="Vesth T.C."/>
            <person name="Nybo J."/>
            <person name="Theobald S."/>
            <person name="Brandl J."/>
            <person name="Frisvad J.C."/>
            <person name="Nielsen K.F."/>
            <person name="Lyhne E.K."/>
            <person name="Kogle M.E."/>
            <person name="Kuo A."/>
            <person name="Riley R."/>
            <person name="Clum A."/>
            <person name="Nolan M."/>
            <person name="Lipzen A."/>
            <person name="Salamov A."/>
            <person name="Henrissat B."/>
            <person name="Wiebenga A."/>
            <person name="De vries R.P."/>
            <person name="Grigoriev I.V."/>
            <person name="Mortensen U.H."/>
            <person name="Andersen M.R."/>
            <person name="Baker S.E."/>
        </authorList>
    </citation>
    <scope>NUCLEOTIDE SEQUENCE [LARGE SCALE GENOMIC DNA]</scope>
    <source>
        <strain evidence="2 3">CBS 114.80</strain>
    </source>
</reference>
<name>A0A2V5IZP1_9EURO</name>
<dbReference type="EMBL" id="KZ825474">
    <property type="protein sequence ID" value="PYI34630.1"/>
    <property type="molecule type" value="Genomic_DNA"/>
</dbReference>
<gene>
    <name evidence="2" type="ORF">BP00DRAFT_39160</name>
</gene>
<accession>A0A2V5IZP1</accession>
<protein>
    <recommendedName>
        <fullName evidence="4">Secreted protein</fullName>
    </recommendedName>
</protein>
<keyword evidence="1" id="KW-0732">Signal</keyword>
<feature type="signal peptide" evidence="1">
    <location>
        <begin position="1"/>
        <end position="18"/>
    </location>
</feature>
<feature type="chain" id="PRO_5015923814" description="Secreted protein" evidence="1">
    <location>
        <begin position="19"/>
        <end position="100"/>
    </location>
</feature>
<keyword evidence="3" id="KW-1185">Reference proteome</keyword>
<evidence type="ECO:0000313" key="3">
    <source>
        <dbReference type="Proteomes" id="UP000248817"/>
    </source>
</evidence>
<dbReference type="Proteomes" id="UP000248817">
    <property type="component" value="Unassembled WGS sequence"/>
</dbReference>
<dbReference type="AlphaFoldDB" id="A0A2V5IZP1"/>
<organism evidence="2 3">
    <name type="scientific">Aspergillus indologenus CBS 114.80</name>
    <dbReference type="NCBI Taxonomy" id="1450541"/>
    <lineage>
        <taxon>Eukaryota</taxon>
        <taxon>Fungi</taxon>
        <taxon>Dikarya</taxon>
        <taxon>Ascomycota</taxon>
        <taxon>Pezizomycotina</taxon>
        <taxon>Eurotiomycetes</taxon>
        <taxon>Eurotiomycetidae</taxon>
        <taxon>Eurotiales</taxon>
        <taxon>Aspergillaceae</taxon>
        <taxon>Aspergillus</taxon>
        <taxon>Aspergillus subgen. Circumdati</taxon>
    </lineage>
</organism>